<evidence type="ECO:0000256" key="7">
    <source>
        <dbReference type="ARBA" id="ARBA00022840"/>
    </source>
</evidence>
<dbReference type="GO" id="GO:0009435">
    <property type="term" value="P:NAD+ biosynthetic process"/>
    <property type="evidence" value="ECO:0007669"/>
    <property type="project" value="UniProtKB-UniRule"/>
</dbReference>
<dbReference type="HAMAP" id="MF_00244">
    <property type="entry name" value="NaMN_adenylyltr"/>
    <property type="match status" value="1"/>
</dbReference>
<comment type="similarity">
    <text evidence="10">Belongs to the NadD family.</text>
</comment>
<dbReference type="UniPathway" id="UPA00253">
    <property type="reaction ID" value="UER00332"/>
</dbReference>
<dbReference type="PANTHER" id="PTHR39321:SF3">
    <property type="entry name" value="PHOSPHOPANTETHEINE ADENYLYLTRANSFERASE"/>
    <property type="match status" value="1"/>
</dbReference>
<dbReference type="Proteomes" id="UP000252355">
    <property type="component" value="Unassembled WGS sequence"/>
</dbReference>
<dbReference type="SUPFAM" id="SSF53167">
    <property type="entry name" value="Purine and uridine phosphorylases"/>
    <property type="match status" value="1"/>
</dbReference>
<evidence type="ECO:0000259" key="11">
    <source>
        <dbReference type="Pfam" id="PF01467"/>
    </source>
</evidence>
<dbReference type="EMBL" id="QOQW01000010">
    <property type="protein sequence ID" value="RCK79773.1"/>
    <property type="molecule type" value="Genomic_DNA"/>
</dbReference>
<keyword evidence="7 10" id="KW-0067">ATP-binding</keyword>
<evidence type="ECO:0000256" key="10">
    <source>
        <dbReference type="HAMAP-Rule" id="MF_00244"/>
    </source>
</evidence>
<dbReference type="PANTHER" id="PTHR39321">
    <property type="entry name" value="NICOTINATE-NUCLEOTIDE ADENYLYLTRANSFERASE-RELATED"/>
    <property type="match status" value="1"/>
</dbReference>
<dbReference type="NCBIfam" id="TIGR00125">
    <property type="entry name" value="cyt_tran_rel"/>
    <property type="match status" value="1"/>
</dbReference>
<feature type="domain" description="Cytidyltransferase-like" evidence="11">
    <location>
        <begin position="35"/>
        <end position="203"/>
    </location>
</feature>
<dbReference type="Pfam" id="PF01467">
    <property type="entry name" value="CTP_transf_like"/>
    <property type="match status" value="1"/>
</dbReference>
<evidence type="ECO:0000256" key="1">
    <source>
        <dbReference type="ARBA" id="ARBA00002324"/>
    </source>
</evidence>
<dbReference type="SUPFAM" id="SSF52374">
    <property type="entry name" value="Nucleotidylyl transferase"/>
    <property type="match status" value="1"/>
</dbReference>
<dbReference type="InterPro" id="IPR014729">
    <property type="entry name" value="Rossmann-like_a/b/a_fold"/>
</dbReference>
<keyword evidence="3 10" id="KW-0662">Pyridine nucleotide biosynthesis</keyword>
<evidence type="ECO:0000256" key="3">
    <source>
        <dbReference type="ARBA" id="ARBA00022642"/>
    </source>
</evidence>
<evidence type="ECO:0000256" key="6">
    <source>
        <dbReference type="ARBA" id="ARBA00022741"/>
    </source>
</evidence>
<evidence type="ECO:0000256" key="2">
    <source>
        <dbReference type="ARBA" id="ARBA00005019"/>
    </source>
</evidence>
<dbReference type="Gene3D" id="3.40.50.620">
    <property type="entry name" value="HUPs"/>
    <property type="match status" value="1"/>
</dbReference>
<protein>
    <recommendedName>
        <fullName evidence="10">Probable nicotinate-nucleotide adenylyltransferase</fullName>
        <ecNumber evidence="10">2.7.7.18</ecNumber>
    </recommendedName>
    <alternativeName>
        <fullName evidence="10">Deamido-NAD(+) diphosphorylase</fullName>
    </alternativeName>
    <alternativeName>
        <fullName evidence="10">Deamido-NAD(+) pyrophosphorylase</fullName>
    </alternativeName>
    <alternativeName>
        <fullName evidence="10">Nicotinate mononucleotide adenylyltransferase</fullName>
        <shortName evidence="10">NaMN adenylyltransferase</shortName>
    </alternativeName>
</protein>
<dbReference type="GO" id="GO:0005524">
    <property type="term" value="F:ATP binding"/>
    <property type="evidence" value="ECO:0007669"/>
    <property type="project" value="UniProtKB-KW"/>
</dbReference>
<proteinExistence type="inferred from homology"/>
<accession>A0A367ZNT6</accession>
<organism evidence="12 13">
    <name type="scientific">Candidatus Ozemobacter sibiricus</name>
    <dbReference type="NCBI Taxonomy" id="2268124"/>
    <lineage>
        <taxon>Bacteria</taxon>
        <taxon>Candidatus Ozemobacteria</taxon>
        <taxon>Candidatus Ozemobacterales</taxon>
        <taxon>Candidatus Ozemobacteraceae</taxon>
        <taxon>Candidatus Ozemobacter</taxon>
    </lineage>
</organism>
<reference evidence="12 13" key="1">
    <citation type="submission" date="2018-05" db="EMBL/GenBank/DDBJ databases">
        <title>A metagenomic window into the 2 km-deep terrestrial subsurface aquifer revealed taxonomically and functionally diverse microbial community comprising novel uncultured bacterial lineages.</title>
        <authorList>
            <person name="Kadnikov V.V."/>
            <person name="Mardanov A.V."/>
            <person name="Beletsky A.V."/>
            <person name="Banks D."/>
            <person name="Pimenov N.V."/>
            <person name="Frank Y.A."/>
            <person name="Karnachuk O.V."/>
            <person name="Ravin N.V."/>
        </authorList>
    </citation>
    <scope>NUCLEOTIDE SEQUENCE [LARGE SCALE GENOMIC DNA]</scope>
    <source>
        <strain evidence="12">BY5</strain>
    </source>
</reference>
<evidence type="ECO:0000256" key="8">
    <source>
        <dbReference type="ARBA" id="ARBA00023027"/>
    </source>
</evidence>
<dbReference type="InterPro" id="IPR004821">
    <property type="entry name" value="Cyt_trans-like"/>
</dbReference>
<keyword evidence="4 10" id="KW-0808">Transferase</keyword>
<keyword evidence="5 10" id="KW-0548">Nucleotidyltransferase</keyword>
<dbReference type="InterPro" id="IPR005248">
    <property type="entry name" value="NadD/NMNAT"/>
</dbReference>
<comment type="caution">
    <text evidence="12">The sequence shown here is derived from an EMBL/GenBank/DDBJ whole genome shotgun (WGS) entry which is preliminary data.</text>
</comment>
<evidence type="ECO:0000256" key="5">
    <source>
        <dbReference type="ARBA" id="ARBA00022695"/>
    </source>
</evidence>
<gene>
    <name evidence="10" type="primary">nadD</name>
    <name evidence="12" type="ORF">OZSIB_3927</name>
</gene>
<name>A0A367ZNT6_9BACT</name>
<keyword evidence="8 10" id="KW-0520">NAD</keyword>
<dbReference type="GO" id="GO:0009116">
    <property type="term" value="P:nucleoside metabolic process"/>
    <property type="evidence" value="ECO:0007669"/>
    <property type="project" value="InterPro"/>
</dbReference>
<dbReference type="CDD" id="cd02165">
    <property type="entry name" value="NMNAT"/>
    <property type="match status" value="1"/>
</dbReference>
<dbReference type="InterPro" id="IPR035994">
    <property type="entry name" value="Nucleoside_phosphorylase_sf"/>
</dbReference>
<comment type="pathway">
    <text evidence="2 10">Cofactor biosynthesis; NAD(+) biosynthesis; deamido-NAD(+) from nicotinate D-ribonucleotide: step 1/1.</text>
</comment>
<evidence type="ECO:0000256" key="9">
    <source>
        <dbReference type="ARBA" id="ARBA00048721"/>
    </source>
</evidence>
<dbReference type="EC" id="2.7.7.18" evidence="10"/>
<comment type="catalytic activity">
    <reaction evidence="9 10">
        <text>nicotinate beta-D-ribonucleotide + ATP + H(+) = deamido-NAD(+) + diphosphate</text>
        <dbReference type="Rhea" id="RHEA:22860"/>
        <dbReference type="ChEBI" id="CHEBI:15378"/>
        <dbReference type="ChEBI" id="CHEBI:30616"/>
        <dbReference type="ChEBI" id="CHEBI:33019"/>
        <dbReference type="ChEBI" id="CHEBI:57502"/>
        <dbReference type="ChEBI" id="CHEBI:58437"/>
        <dbReference type="EC" id="2.7.7.18"/>
    </reaction>
</comment>
<evidence type="ECO:0000256" key="4">
    <source>
        <dbReference type="ARBA" id="ARBA00022679"/>
    </source>
</evidence>
<evidence type="ECO:0000313" key="13">
    <source>
        <dbReference type="Proteomes" id="UP000252355"/>
    </source>
</evidence>
<comment type="function">
    <text evidence="1 10">Catalyzes the reversible adenylation of nicotinate mononucleotide (NaMN) to nicotinic acid adenine dinucleotide (NaAD).</text>
</comment>
<dbReference type="GO" id="GO:0004515">
    <property type="term" value="F:nicotinate-nucleotide adenylyltransferase activity"/>
    <property type="evidence" value="ECO:0007669"/>
    <property type="project" value="UniProtKB-UniRule"/>
</dbReference>
<evidence type="ECO:0000313" key="12">
    <source>
        <dbReference type="EMBL" id="RCK79773.1"/>
    </source>
</evidence>
<keyword evidence="6 10" id="KW-0547">Nucleotide-binding</keyword>
<sequence length="661" mass="73877">MRPTTVSPVYGRACRLALVWILAGLATAWAGNIGFYSGTFDPLHGGHLQVIDRAIDLLHLDAVYLMPNADPPDKPEASPFEVRYEMARLVAARHRAVRLPERELIEQLAKRAPLTYVADLMAEIMRREGPTHTYYQICGTDSFQRMVDKGFLPRPGERRIVAVMARKGYEQTVPAAALPLVAQGRVRFFDPDAPELSSTRLRAIFQAGEEPSTKELPPYLLRFVQRRLLYGASRPRLRIPRGYRTIRGTFPSHLSTSGTAVPLASLFPLEVLTDPLTIDIDRYLDQKIPREIQDLILSRGLRVMVVGGLLDEALAWLGTQGFEQGTIFVPLDRSRIDDCYVITARQRVPYLVVTNLFGQDRLVQTTLQFAQLLTRNLLPASHLEVYTVADYPHLAERLCREALRRLTADQRTLIVLGYRGALNFVVSDLLKFLEQRGFEAYARLTLEELDRFIAPFGQTHLLKGKAGGNANFPYWEYFLPDAAGRLTRIVAFRNLYGDQTGTVLRELVRKGFRQVVLFGNAGALAPGLEIGQVVAPVLVRSGNRVVPVRNAAASDLPAVAATTVPSILVETWNWLAAQQGAQIVEVELGHAAEVLRECPDLQLYAGVLISDRPGVVDLAARDEDSPEFVAAKRTFFFRLLHRIITGAPAIFPRFTADRSRR</sequence>
<dbReference type="AlphaFoldDB" id="A0A367ZNT6"/>